<comment type="caution">
    <text evidence="2">The sequence shown here is derived from an EMBL/GenBank/DDBJ whole genome shotgun (WGS) entry which is preliminary data.</text>
</comment>
<protein>
    <submittedName>
        <fullName evidence="2">Uncharacterized protein</fullName>
    </submittedName>
</protein>
<evidence type="ECO:0000256" key="1">
    <source>
        <dbReference type="SAM" id="Phobius"/>
    </source>
</evidence>
<organism evidence="2 3">
    <name type="scientific">Paracoccus caeni</name>
    <dbReference type="NCBI Taxonomy" id="657651"/>
    <lineage>
        <taxon>Bacteria</taxon>
        <taxon>Pseudomonadati</taxon>
        <taxon>Pseudomonadota</taxon>
        <taxon>Alphaproteobacteria</taxon>
        <taxon>Rhodobacterales</taxon>
        <taxon>Paracoccaceae</taxon>
        <taxon>Paracoccus</taxon>
    </lineage>
</organism>
<proteinExistence type="predicted"/>
<keyword evidence="3" id="KW-1185">Reference proteome</keyword>
<reference evidence="2" key="1">
    <citation type="submission" date="2021-01" db="EMBL/GenBank/DDBJ databases">
        <title>Paracoccus amoyensis sp. nov., isolated from the surface seawater along the coast of Xiamen Island, China.</title>
        <authorList>
            <person name="Lyu L."/>
        </authorList>
    </citation>
    <scope>NUCLEOTIDE SEQUENCE</scope>
    <source>
        <strain evidence="2">MJ17</strain>
    </source>
</reference>
<dbReference type="RefSeq" id="WP_200684563.1">
    <property type="nucleotide sequence ID" value="NZ_JAEPRQ010000001.1"/>
</dbReference>
<name>A0A934VZQ2_9RHOB</name>
<accession>A0A934VZQ2</accession>
<gene>
    <name evidence="2" type="ORF">JJJ17_06325</name>
</gene>
<keyword evidence="1" id="KW-1133">Transmembrane helix</keyword>
<dbReference type="EMBL" id="JAEPRQ010000001">
    <property type="protein sequence ID" value="MBK4215538.1"/>
    <property type="molecule type" value="Genomic_DNA"/>
</dbReference>
<evidence type="ECO:0000313" key="2">
    <source>
        <dbReference type="EMBL" id="MBK4215538.1"/>
    </source>
</evidence>
<keyword evidence="1" id="KW-0472">Membrane</keyword>
<dbReference type="AlphaFoldDB" id="A0A934VZQ2"/>
<keyword evidence="1" id="KW-0812">Transmembrane</keyword>
<evidence type="ECO:0000313" key="3">
    <source>
        <dbReference type="Proteomes" id="UP000640485"/>
    </source>
</evidence>
<feature type="transmembrane region" description="Helical" evidence="1">
    <location>
        <begin position="104"/>
        <end position="127"/>
    </location>
</feature>
<sequence length="132" mass="14595">MAREAKTFDDIGTMADEVSRLIAARFGGAKRGERPPLQVMLRRRGGALPRKLRRQAVQLATADRHAPQPKIARQQDMATLEKAHSALIHYLQPLGEISRWQGRAISFAASIAFGALVLTAVVVWILVKRGFV</sequence>
<dbReference type="Proteomes" id="UP000640485">
    <property type="component" value="Unassembled WGS sequence"/>
</dbReference>